<evidence type="ECO:0000313" key="5">
    <source>
        <dbReference type="EMBL" id="GFO84595.1"/>
    </source>
</evidence>
<keyword evidence="6" id="KW-1185">Reference proteome</keyword>
<dbReference type="AlphaFoldDB" id="A0A916VCE2"/>
<keyword evidence="2" id="KW-0547">Nucleotide-binding</keyword>
<protein>
    <submittedName>
        <fullName evidence="5">ABC transporter</fullName>
    </submittedName>
</protein>
<organism evidence="5 6">
    <name type="scientific">Anaerostipes butyraticus</name>
    <dbReference type="NCBI Taxonomy" id="645466"/>
    <lineage>
        <taxon>Bacteria</taxon>
        <taxon>Bacillati</taxon>
        <taxon>Bacillota</taxon>
        <taxon>Clostridia</taxon>
        <taxon>Lachnospirales</taxon>
        <taxon>Lachnospiraceae</taxon>
        <taxon>Anaerostipes</taxon>
    </lineage>
</organism>
<dbReference type="InterPro" id="IPR003593">
    <property type="entry name" value="AAA+_ATPase"/>
</dbReference>
<dbReference type="SMART" id="SM00382">
    <property type="entry name" value="AAA"/>
    <property type="match status" value="1"/>
</dbReference>
<dbReference type="Proteomes" id="UP000613208">
    <property type="component" value="Unassembled WGS sequence"/>
</dbReference>
<evidence type="ECO:0000256" key="3">
    <source>
        <dbReference type="ARBA" id="ARBA00022840"/>
    </source>
</evidence>
<feature type="domain" description="ABC transporter" evidence="4">
    <location>
        <begin position="1"/>
        <end position="230"/>
    </location>
</feature>
<reference evidence="5" key="1">
    <citation type="submission" date="2020-06" db="EMBL/GenBank/DDBJ databases">
        <title>Characterization of fructooligosaccharide metabolism and fructooligosaccharide-degrading enzymes in human commensal butyrate producers.</title>
        <authorList>
            <person name="Tanno H."/>
            <person name="Fujii T."/>
            <person name="Hirano K."/>
            <person name="Maeno S."/>
            <person name="Tonozuka T."/>
            <person name="Sakamoto M."/>
            <person name="Ohkuma M."/>
            <person name="Tochio T."/>
            <person name="Endo A."/>
        </authorList>
    </citation>
    <scope>NUCLEOTIDE SEQUENCE</scope>
    <source>
        <strain evidence="5">JCM 17466</strain>
    </source>
</reference>
<keyword evidence="3" id="KW-0067">ATP-binding</keyword>
<evidence type="ECO:0000256" key="1">
    <source>
        <dbReference type="ARBA" id="ARBA00022448"/>
    </source>
</evidence>
<dbReference type="Gene3D" id="3.40.50.300">
    <property type="entry name" value="P-loop containing nucleotide triphosphate hydrolases"/>
    <property type="match status" value="1"/>
</dbReference>
<evidence type="ECO:0000259" key="4">
    <source>
        <dbReference type="PROSITE" id="PS50893"/>
    </source>
</evidence>
<dbReference type="Pfam" id="PF00005">
    <property type="entry name" value="ABC_tran"/>
    <property type="match status" value="1"/>
</dbReference>
<dbReference type="EMBL" id="BLYI01000024">
    <property type="protein sequence ID" value="GFO84595.1"/>
    <property type="molecule type" value="Genomic_DNA"/>
</dbReference>
<comment type="caution">
    <text evidence="5">The sequence shown here is derived from an EMBL/GenBank/DDBJ whole genome shotgun (WGS) entry which is preliminary data.</text>
</comment>
<evidence type="ECO:0000256" key="2">
    <source>
        <dbReference type="ARBA" id="ARBA00022741"/>
    </source>
</evidence>
<gene>
    <name evidence="5" type="ORF">ANBU17_09420</name>
</gene>
<name>A0A916VCE2_9FIRM</name>
<evidence type="ECO:0000313" key="6">
    <source>
        <dbReference type="Proteomes" id="UP000613208"/>
    </source>
</evidence>
<dbReference type="PANTHER" id="PTHR42939">
    <property type="entry name" value="ABC TRANSPORTER ATP-BINDING PROTEIN ALBC-RELATED"/>
    <property type="match status" value="1"/>
</dbReference>
<dbReference type="PANTHER" id="PTHR42939:SF3">
    <property type="entry name" value="ABC TRANSPORTER ATP-BINDING COMPONENT"/>
    <property type="match status" value="1"/>
</dbReference>
<dbReference type="GO" id="GO:0016887">
    <property type="term" value="F:ATP hydrolysis activity"/>
    <property type="evidence" value="ECO:0007669"/>
    <property type="project" value="InterPro"/>
</dbReference>
<dbReference type="RefSeq" id="WP_201310318.1">
    <property type="nucleotide sequence ID" value="NZ_BLYI01000024.1"/>
</dbReference>
<keyword evidence="1" id="KW-0813">Transport</keyword>
<dbReference type="InterPro" id="IPR003439">
    <property type="entry name" value="ABC_transporter-like_ATP-bd"/>
</dbReference>
<dbReference type="GO" id="GO:0005524">
    <property type="term" value="F:ATP binding"/>
    <property type="evidence" value="ECO:0007669"/>
    <property type="project" value="UniProtKB-KW"/>
</dbReference>
<accession>A0A916VCE2</accession>
<dbReference type="InterPro" id="IPR051782">
    <property type="entry name" value="ABC_Transporter_VariousFunc"/>
</dbReference>
<proteinExistence type="predicted"/>
<dbReference type="CDD" id="cd03230">
    <property type="entry name" value="ABC_DR_subfamily_A"/>
    <property type="match status" value="1"/>
</dbReference>
<sequence length="285" mass="32668">MNAIEMRHVEKDYGQFQIKDLNLCLPSGYIMGLIGENGAGKSTTIKMILDLVRKDHGEIRVFGEKTEDSLASSKEEIGIVLDESQFPEGITVEQVNKIMKNIYKKWDEEEFYRLTDFFSLPRKKKRFKEFSRGMQRKLSIAVAMSHNAKLLILDEPTSGLDPVVRDEILDLFNDFTRDENHSILISSHIVGDLEKLCDYIAFIQKGRLIICGEKDQMLEAYGILKCSEEELEELDQQAVAGIRDYGYGVEALVEKSRIPEGYQTEVPTLEDIIIFLSKKERRGMK</sequence>
<dbReference type="SUPFAM" id="SSF52540">
    <property type="entry name" value="P-loop containing nucleoside triphosphate hydrolases"/>
    <property type="match status" value="1"/>
</dbReference>
<dbReference type="PROSITE" id="PS50893">
    <property type="entry name" value="ABC_TRANSPORTER_2"/>
    <property type="match status" value="1"/>
</dbReference>
<dbReference type="InterPro" id="IPR027417">
    <property type="entry name" value="P-loop_NTPase"/>
</dbReference>